<feature type="repeat" description="ANK" evidence="3">
    <location>
        <begin position="394"/>
        <end position="426"/>
    </location>
</feature>
<feature type="repeat" description="ANK" evidence="3">
    <location>
        <begin position="222"/>
        <end position="254"/>
    </location>
</feature>
<evidence type="ECO:0000256" key="5">
    <source>
        <dbReference type="SAM" id="MobiDB-lite"/>
    </source>
</evidence>
<dbReference type="SUPFAM" id="SSF56112">
    <property type="entry name" value="Protein kinase-like (PK-like)"/>
    <property type="match status" value="1"/>
</dbReference>
<reference evidence="8" key="1">
    <citation type="submission" date="2022-11" db="UniProtKB">
        <authorList>
            <consortium name="WormBaseParasite"/>
        </authorList>
    </citation>
    <scope>IDENTIFICATION</scope>
</reference>
<feature type="binding site" evidence="4">
    <location>
        <position position="589"/>
    </location>
    <ligand>
        <name>ATP</name>
        <dbReference type="ChEBI" id="CHEBI:30616"/>
    </ligand>
</feature>
<protein>
    <submittedName>
        <fullName evidence="8">Protein kinase domain-containing protein</fullName>
    </submittedName>
</protein>
<feature type="region of interest" description="Disordered" evidence="5">
    <location>
        <begin position="995"/>
        <end position="1060"/>
    </location>
</feature>
<name>A0A914GWG7_GLORO</name>
<evidence type="ECO:0000313" key="8">
    <source>
        <dbReference type="WBParaSite" id="Gr19_v10_g11815.t1"/>
    </source>
</evidence>
<dbReference type="Gene3D" id="3.30.200.20">
    <property type="entry name" value="Phosphorylase Kinase, domain 1"/>
    <property type="match status" value="1"/>
</dbReference>
<feature type="repeat" description="ANK" evidence="3">
    <location>
        <begin position="255"/>
        <end position="287"/>
    </location>
</feature>
<keyword evidence="1" id="KW-0677">Repeat</keyword>
<evidence type="ECO:0000259" key="6">
    <source>
        <dbReference type="PROSITE" id="PS50011"/>
    </source>
</evidence>
<dbReference type="PANTHER" id="PTHR24198">
    <property type="entry name" value="ANKYRIN REPEAT AND PROTEIN KINASE DOMAIN-CONTAINING PROTEIN"/>
    <property type="match status" value="1"/>
</dbReference>
<evidence type="ECO:0000256" key="1">
    <source>
        <dbReference type="ARBA" id="ARBA00022737"/>
    </source>
</evidence>
<dbReference type="InterPro" id="IPR036770">
    <property type="entry name" value="Ankyrin_rpt-contain_sf"/>
</dbReference>
<feature type="repeat" description="ANK" evidence="3">
    <location>
        <begin position="193"/>
        <end position="221"/>
    </location>
</feature>
<dbReference type="GO" id="GO:0005524">
    <property type="term" value="F:ATP binding"/>
    <property type="evidence" value="ECO:0007669"/>
    <property type="project" value="UniProtKB-UniRule"/>
</dbReference>
<dbReference type="PANTHER" id="PTHR24198:SF183">
    <property type="entry name" value="SUPPRESSOR_ENHANCER OF LIN-12"/>
    <property type="match status" value="1"/>
</dbReference>
<dbReference type="InterPro" id="IPR001245">
    <property type="entry name" value="Ser-Thr/Tyr_kinase_cat_dom"/>
</dbReference>
<dbReference type="PROSITE" id="PS50011">
    <property type="entry name" value="PROTEIN_KINASE_DOM"/>
    <property type="match status" value="1"/>
</dbReference>
<evidence type="ECO:0000256" key="3">
    <source>
        <dbReference type="PROSITE-ProRule" id="PRU00023"/>
    </source>
</evidence>
<dbReference type="InterPro" id="IPR000719">
    <property type="entry name" value="Prot_kinase_dom"/>
</dbReference>
<dbReference type="Gene3D" id="1.25.40.20">
    <property type="entry name" value="Ankyrin repeat-containing domain"/>
    <property type="match status" value="3"/>
</dbReference>
<feature type="compositionally biased region" description="Low complexity" evidence="5">
    <location>
        <begin position="995"/>
        <end position="1011"/>
    </location>
</feature>
<dbReference type="InterPro" id="IPR017441">
    <property type="entry name" value="Protein_kinase_ATP_BS"/>
</dbReference>
<evidence type="ECO:0000313" key="7">
    <source>
        <dbReference type="Proteomes" id="UP000887572"/>
    </source>
</evidence>
<feature type="region of interest" description="Disordered" evidence="5">
    <location>
        <begin position="834"/>
        <end position="867"/>
    </location>
</feature>
<dbReference type="PROSITE" id="PS50088">
    <property type="entry name" value="ANK_REPEAT"/>
    <property type="match status" value="7"/>
</dbReference>
<dbReference type="Pfam" id="PF07714">
    <property type="entry name" value="PK_Tyr_Ser-Thr"/>
    <property type="match status" value="1"/>
</dbReference>
<keyword evidence="4" id="KW-0547">Nucleotide-binding</keyword>
<keyword evidence="2 3" id="KW-0040">ANK repeat</keyword>
<evidence type="ECO:0000256" key="4">
    <source>
        <dbReference type="PROSITE-ProRule" id="PRU10141"/>
    </source>
</evidence>
<dbReference type="AlphaFoldDB" id="A0A914GWG7"/>
<organism evidence="7 8">
    <name type="scientific">Globodera rostochiensis</name>
    <name type="common">Golden nematode worm</name>
    <name type="synonym">Heterodera rostochiensis</name>
    <dbReference type="NCBI Taxonomy" id="31243"/>
    <lineage>
        <taxon>Eukaryota</taxon>
        <taxon>Metazoa</taxon>
        <taxon>Ecdysozoa</taxon>
        <taxon>Nematoda</taxon>
        <taxon>Chromadorea</taxon>
        <taxon>Rhabditida</taxon>
        <taxon>Tylenchina</taxon>
        <taxon>Tylenchomorpha</taxon>
        <taxon>Tylenchoidea</taxon>
        <taxon>Heteroderidae</taxon>
        <taxon>Heteroderinae</taxon>
        <taxon>Globodera</taxon>
    </lineage>
</organism>
<accession>A0A914GWG7</accession>
<feature type="repeat" description="ANK" evidence="3">
    <location>
        <begin position="325"/>
        <end position="358"/>
    </location>
</feature>
<dbReference type="Pfam" id="PF12796">
    <property type="entry name" value="Ank_2"/>
    <property type="match status" value="3"/>
</dbReference>
<feature type="domain" description="Protein kinase" evidence="6">
    <location>
        <begin position="562"/>
        <end position="863"/>
    </location>
</feature>
<dbReference type="InterPro" id="IPR011009">
    <property type="entry name" value="Kinase-like_dom_sf"/>
</dbReference>
<proteinExistence type="predicted"/>
<sequence length="1060" mass="114826">MGNYKSRPQLSCADELKKRISEGYAIVRSKLNDDIKPKFDARSALHINCFQGTLEEFRAELDQADKSIEEKVNGRELSLLHLVCIGVCEQQSEKIRLLLDRCGGGTGAATESNGVEPCGNAVVVGNGVVGAGGDASGTDAQRRALALLQQRTRNGFSALHIAVYKGDKGALQTLLEAGAEPNATAAAPGVPPPLHLAAMSGNVEVLRVLVAHGANLQAQDFVRYTALHCATYFGHVQVVRELLEAGADPNASGGVHDRPIHIAAGKANPAMLKAFLEAGADPTLPDDEGNTALHFAAKTGHCTSMGLLLDRAKDARQFALQSNLYGDTALHSACYCGRMDAVKQLLAAAGSEVLGMENLFSETPLMAACTAGRFELVCFLMRQPEVDPNHQAQDGHTALHSACFHGHIRVVQYLLDNGADQSLTARAVDSPLINQFGNNNKSQLLAATFNGLSPFVRMENAEKNLSPEFPRYTKCMEEQFQPQTPILWAYEKGHDQIVNMLKYYANRRPDSDACSEYSSGSSSYTPLPSPLGRLRSMTKEKAEILQLRGELRSAHHLSLLDVELKEPIGNGSFGKVYRGVYRGKTVAVKRYKVVAFGAKTEVDMFCREVSIVSHLKHPNIVAFVGACMDDPSQFAIITEFASAGSLFSLLHVQKRVFEMALRLSIGVDIARGMKYLHELVERPVIHRDLNSHNILLHNSGRAVVADFGESRFAGSHDKREDNMTKQPGNLRWMAPEVFTQSCRYDHKVDVFSYALVLWEIHAAELPFSQLKPAAAAAKMAYERNRPQLPTEATAQFPRHIIQTLSNAWHHADELKQFSNIGACPLLTSSVDSTESATILREESEDNADTTEEAEATDEQHLSRSGVNTVSQLKDRWEQMSVGDSAGIQTQKGAVLSSSPAAPPSSALEKLKQRVDQHGYVSQSARAIAAAKGATQLRDSFAMARRAANVAQRQSALIRKAAENVAVDVSGTAADSSTLMSTTELSADELKVAAVVPPSSSSSADNDNNNNSTGQQLNNSKNVAVTTLKKKKTMHLVTAKGGSAEETPAAETKNNKICDKN</sequence>
<evidence type="ECO:0000256" key="2">
    <source>
        <dbReference type="ARBA" id="ARBA00023043"/>
    </source>
</evidence>
<dbReference type="GO" id="GO:0004672">
    <property type="term" value="F:protein kinase activity"/>
    <property type="evidence" value="ECO:0007669"/>
    <property type="project" value="InterPro"/>
</dbReference>
<dbReference type="PROSITE" id="PS00107">
    <property type="entry name" value="PROTEIN_KINASE_ATP"/>
    <property type="match status" value="1"/>
</dbReference>
<dbReference type="InterPro" id="IPR002110">
    <property type="entry name" value="Ankyrin_rpt"/>
</dbReference>
<feature type="repeat" description="ANK" evidence="3">
    <location>
        <begin position="154"/>
        <end position="186"/>
    </location>
</feature>
<dbReference type="Gene3D" id="1.10.510.10">
    <property type="entry name" value="Transferase(Phosphotransferase) domain 1"/>
    <property type="match status" value="1"/>
</dbReference>
<dbReference type="SMART" id="SM00248">
    <property type="entry name" value="ANK"/>
    <property type="match status" value="9"/>
</dbReference>
<dbReference type="PRINTS" id="PR01415">
    <property type="entry name" value="ANKYRIN"/>
</dbReference>
<keyword evidence="7" id="KW-1185">Reference proteome</keyword>
<dbReference type="WBParaSite" id="Gr19_v10_g11815.t1">
    <property type="protein sequence ID" value="Gr19_v10_g11815.t1"/>
    <property type="gene ID" value="Gr19_v10_g11815"/>
</dbReference>
<dbReference type="PROSITE" id="PS50297">
    <property type="entry name" value="ANK_REP_REGION"/>
    <property type="match status" value="5"/>
</dbReference>
<feature type="compositionally biased region" description="Acidic residues" evidence="5">
    <location>
        <begin position="842"/>
        <end position="856"/>
    </location>
</feature>
<dbReference type="Pfam" id="PF00023">
    <property type="entry name" value="Ank"/>
    <property type="match status" value="1"/>
</dbReference>
<keyword evidence="4" id="KW-0067">ATP-binding</keyword>
<feature type="repeat" description="ANK" evidence="3">
    <location>
        <begin position="288"/>
        <end position="314"/>
    </location>
</feature>
<feature type="compositionally biased region" description="Polar residues" evidence="5">
    <location>
        <begin position="1012"/>
        <end position="1024"/>
    </location>
</feature>
<dbReference type="SUPFAM" id="SSF48403">
    <property type="entry name" value="Ankyrin repeat"/>
    <property type="match status" value="1"/>
</dbReference>
<dbReference type="Proteomes" id="UP000887572">
    <property type="component" value="Unplaced"/>
</dbReference>